<evidence type="ECO:0000256" key="1">
    <source>
        <dbReference type="ARBA" id="ARBA00001974"/>
    </source>
</evidence>
<organism evidence="6 7">
    <name type="scientific">Yinghuangia aomiensis</name>
    <dbReference type="NCBI Taxonomy" id="676205"/>
    <lineage>
        <taxon>Bacteria</taxon>
        <taxon>Bacillati</taxon>
        <taxon>Actinomycetota</taxon>
        <taxon>Actinomycetes</taxon>
        <taxon>Kitasatosporales</taxon>
        <taxon>Streptomycetaceae</taxon>
        <taxon>Yinghuangia</taxon>
    </lineage>
</organism>
<evidence type="ECO:0000256" key="3">
    <source>
        <dbReference type="ARBA" id="ARBA00022827"/>
    </source>
</evidence>
<keyword evidence="4" id="KW-1133">Transmembrane helix</keyword>
<dbReference type="Proteomes" id="UP001500466">
    <property type="component" value="Unassembled WGS sequence"/>
</dbReference>
<dbReference type="PANTHER" id="PTHR43004">
    <property type="entry name" value="TRK SYSTEM POTASSIUM UPTAKE PROTEIN"/>
    <property type="match status" value="1"/>
</dbReference>
<evidence type="ECO:0000256" key="2">
    <source>
        <dbReference type="ARBA" id="ARBA00022630"/>
    </source>
</evidence>
<sequence>MYDERVPVLIIGGGLAGLSAAVFLGLHGAPPMLVEKHPTTSTVPKARGQYPHTMEALRIAGVADEILSASPGGTGDFYMAVAESLTGAVTLDINTDGQMQMLHVSPEAWAMASQERTEAILAERAVGLGARVCFSTELVAFEQDADGVTAVLRDAGTGAQRTVRADYLVAADGWRSPIREALGVGTHSRGTLGHLVRVFFDADLHDVLAHVDGVADARKFALWHLTQPFPSIFYNIDLPGRYGFIGTLTPEPLRPETMPPGWFADLVRTGLGLPDLELTVTEVGETPLLAYVANGFSRGRVHLIGDAARVVPAPGGLGGNTAVMDGFYLAWKLALVVRGLAGPGLLDSHDAERRPVSDMIAEQQFTNTVVRMAPELADGNDDIAELIDPVTQVFGYRCAHAGAVVREPGDAGELLEDPTAPTGRPGSRAPYVVLEHDGLPTSTTALFGRGFVLLTGADDGSGRWERAARSVSDRLGVAVDVQRIGGPAGEFDPCGSAGLVDPAGQWAKVHGIAAGGAVLVRPDRFVGWRAPDGAADDPAAAHALETALRTILHRLPGADAEERS</sequence>
<dbReference type="SUPFAM" id="SSF51905">
    <property type="entry name" value="FAD/NAD(P)-binding domain"/>
    <property type="match status" value="1"/>
</dbReference>
<evidence type="ECO:0000259" key="5">
    <source>
        <dbReference type="Pfam" id="PF01494"/>
    </source>
</evidence>
<reference evidence="7" key="1">
    <citation type="journal article" date="2019" name="Int. J. Syst. Evol. Microbiol.">
        <title>The Global Catalogue of Microorganisms (GCM) 10K type strain sequencing project: providing services to taxonomists for standard genome sequencing and annotation.</title>
        <authorList>
            <consortium name="The Broad Institute Genomics Platform"/>
            <consortium name="The Broad Institute Genome Sequencing Center for Infectious Disease"/>
            <person name="Wu L."/>
            <person name="Ma J."/>
        </authorList>
    </citation>
    <scope>NUCLEOTIDE SEQUENCE [LARGE SCALE GENOMIC DNA]</scope>
    <source>
        <strain evidence="7">JCM 17986</strain>
    </source>
</reference>
<keyword evidence="2" id="KW-0285">Flavoprotein</keyword>
<name>A0ABP9I275_9ACTN</name>
<dbReference type="InterPro" id="IPR002938">
    <property type="entry name" value="FAD-bd"/>
</dbReference>
<feature type="domain" description="FAD-binding" evidence="5">
    <location>
        <begin position="6"/>
        <end position="361"/>
    </location>
</feature>
<keyword evidence="3" id="KW-0274">FAD</keyword>
<dbReference type="InterPro" id="IPR050641">
    <property type="entry name" value="RIFMO-like"/>
</dbReference>
<comment type="caution">
    <text evidence="6">The sequence shown here is derived from an EMBL/GenBank/DDBJ whole genome shotgun (WGS) entry which is preliminary data.</text>
</comment>
<dbReference type="PANTHER" id="PTHR43004:SF19">
    <property type="entry name" value="BINDING MONOOXYGENASE, PUTATIVE (JCVI)-RELATED"/>
    <property type="match status" value="1"/>
</dbReference>
<keyword evidence="6" id="KW-0503">Monooxygenase</keyword>
<keyword evidence="4" id="KW-0812">Transmembrane</keyword>
<evidence type="ECO:0000313" key="7">
    <source>
        <dbReference type="Proteomes" id="UP001500466"/>
    </source>
</evidence>
<keyword evidence="7" id="KW-1185">Reference proteome</keyword>
<keyword evidence="4" id="KW-0472">Membrane</keyword>
<accession>A0ABP9I275</accession>
<dbReference type="Pfam" id="PF01494">
    <property type="entry name" value="FAD_binding_3"/>
    <property type="match status" value="1"/>
</dbReference>
<dbReference type="GO" id="GO:0004497">
    <property type="term" value="F:monooxygenase activity"/>
    <property type="evidence" value="ECO:0007669"/>
    <property type="project" value="UniProtKB-KW"/>
</dbReference>
<dbReference type="Pfam" id="PF21274">
    <property type="entry name" value="Rng_hyd_C"/>
    <property type="match status" value="1"/>
</dbReference>
<dbReference type="Gene3D" id="3.40.30.120">
    <property type="match status" value="1"/>
</dbReference>
<dbReference type="Gene3D" id="3.30.9.10">
    <property type="entry name" value="D-Amino Acid Oxidase, subunit A, domain 2"/>
    <property type="match status" value="1"/>
</dbReference>
<dbReference type="RefSeq" id="WP_345679245.1">
    <property type="nucleotide sequence ID" value="NZ_BAABHS010000029.1"/>
</dbReference>
<keyword evidence="6" id="KW-0560">Oxidoreductase</keyword>
<gene>
    <name evidence="6" type="ORF">GCM10023205_63960</name>
</gene>
<protein>
    <submittedName>
        <fullName evidence="6">FAD-dependent monooxygenase</fullName>
    </submittedName>
</protein>
<evidence type="ECO:0000256" key="4">
    <source>
        <dbReference type="SAM" id="Phobius"/>
    </source>
</evidence>
<proteinExistence type="predicted"/>
<dbReference type="Gene3D" id="3.50.50.60">
    <property type="entry name" value="FAD/NAD(P)-binding domain"/>
    <property type="match status" value="1"/>
</dbReference>
<feature type="transmembrane region" description="Helical" evidence="4">
    <location>
        <begin position="6"/>
        <end position="26"/>
    </location>
</feature>
<evidence type="ECO:0000313" key="6">
    <source>
        <dbReference type="EMBL" id="GAA4984931.1"/>
    </source>
</evidence>
<dbReference type="EMBL" id="BAABHS010000029">
    <property type="protein sequence ID" value="GAA4984931.1"/>
    <property type="molecule type" value="Genomic_DNA"/>
</dbReference>
<dbReference type="PRINTS" id="PR00420">
    <property type="entry name" value="RNGMNOXGNASE"/>
</dbReference>
<comment type="cofactor">
    <cofactor evidence="1">
        <name>FAD</name>
        <dbReference type="ChEBI" id="CHEBI:57692"/>
    </cofactor>
</comment>
<dbReference type="InterPro" id="IPR036188">
    <property type="entry name" value="FAD/NAD-bd_sf"/>
</dbReference>